<dbReference type="InterPro" id="IPR050194">
    <property type="entry name" value="Glycosyltransferase_grp1"/>
</dbReference>
<feature type="domain" description="Glycosyl transferase family 1" evidence="1">
    <location>
        <begin position="197"/>
        <end position="360"/>
    </location>
</feature>
<dbReference type="Gene3D" id="3.40.50.2000">
    <property type="entry name" value="Glycogen Phosphorylase B"/>
    <property type="match status" value="2"/>
</dbReference>
<dbReference type="Proteomes" id="UP000283482">
    <property type="component" value="Unassembled WGS sequence"/>
</dbReference>
<dbReference type="InterPro" id="IPR001296">
    <property type="entry name" value="Glyco_trans_1"/>
</dbReference>
<dbReference type="RefSeq" id="WP_005653979.1">
    <property type="nucleotide sequence ID" value="NZ_AP031449.1"/>
</dbReference>
<evidence type="ECO:0000313" key="6">
    <source>
        <dbReference type="Proteomes" id="UP000440773"/>
    </source>
</evidence>
<dbReference type="InterPro" id="IPR028098">
    <property type="entry name" value="Glyco_trans_4-like_N"/>
</dbReference>
<dbReference type="PANTHER" id="PTHR45947">
    <property type="entry name" value="SULFOQUINOVOSYL TRANSFERASE SQD2"/>
    <property type="match status" value="1"/>
</dbReference>
<feature type="domain" description="Glycosyltransferase subfamily 4-like N-terminal" evidence="2">
    <location>
        <begin position="27"/>
        <end position="184"/>
    </location>
</feature>
<organism evidence="4 5">
    <name type="scientific">Bacteroides stercoris</name>
    <dbReference type="NCBI Taxonomy" id="46506"/>
    <lineage>
        <taxon>Bacteria</taxon>
        <taxon>Pseudomonadati</taxon>
        <taxon>Bacteroidota</taxon>
        <taxon>Bacteroidia</taxon>
        <taxon>Bacteroidales</taxon>
        <taxon>Bacteroidaceae</taxon>
        <taxon>Bacteroides</taxon>
    </lineage>
</organism>
<evidence type="ECO:0000313" key="3">
    <source>
        <dbReference type="EMBL" id="KAB5284232.1"/>
    </source>
</evidence>
<reference evidence="3 6" key="2">
    <citation type="journal article" date="2019" name="Nat. Med.">
        <title>A library of human gut bacterial isolates paired with longitudinal multiomics data enables mechanistic microbiome research.</title>
        <authorList>
            <person name="Poyet M."/>
            <person name="Groussin M."/>
            <person name="Gibbons S.M."/>
            <person name="Avila-Pacheco J."/>
            <person name="Jiang X."/>
            <person name="Kearney S.M."/>
            <person name="Perrotta A.R."/>
            <person name="Berdy B."/>
            <person name="Zhao S."/>
            <person name="Lieberman T.D."/>
            <person name="Swanson P.K."/>
            <person name="Smith M."/>
            <person name="Roesemann S."/>
            <person name="Alexander J.E."/>
            <person name="Rich S.A."/>
            <person name="Livny J."/>
            <person name="Vlamakis H."/>
            <person name="Clish C."/>
            <person name="Bullock K."/>
            <person name="Deik A."/>
            <person name="Scott J."/>
            <person name="Pierce K.A."/>
            <person name="Xavier R.J."/>
            <person name="Alm E.J."/>
        </authorList>
    </citation>
    <scope>NUCLEOTIDE SEQUENCE [LARGE SCALE GENOMIC DNA]</scope>
    <source>
        <strain evidence="3 6">BIOML-A17</strain>
    </source>
</reference>
<evidence type="ECO:0000313" key="5">
    <source>
        <dbReference type="Proteomes" id="UP000283482"/>
    </source>
</evidence>
<proteinExistence type="predicted"/>
<sequence length="390" mass="44053">MNILNLSSLSLWDLGKGKGRVSTYLPIKGFVDRGHNVFYITNSVSQQAGDFEGITVLKAKTVLTNRRPFLDIMVYPFTVLCFLYVGMKICKKHKPDVIYAHTSHTSLPAFILSKIFGAKYVLRLYGVSYVKSIRLKVSYIFLYLAFALKSDMYILTNDGTEADKVALSFGVPQEKIYFLKNGIDKGWSTRMINPDLRKQFAPNGEKILLSVSRLANWKQVDWIIDIFAKLIKIDANVRLIITGDGPERKYLEQLSIDLNIDDYVSFVGSQLQADIFNYMNIADVFISMNALSSLSNPVFEAMICGTAVVALNRGTTSELIKNGENGILIEDDRLGELPQIINNLLENSEERKRIAKNGQRTILEQWPSWEERVRDEVDLVEKLAGNKVGV</sequence>
<dbReference type="SUPFAM" id="SSF53756">
    <property type="entry name" value="UDP-Glycosyltransferase/glycogen phosphorylase"/>
    <property type="match status" value="1"/>
</dbReference>
<dbReference type="GO" id="GO:0016757">
    <property type="term" value="F:glycosyltransferase activity"/>
    <property type="evidence" value="ECO:0007669"/>
    <property type="project" value="InterPro"/>
</dbReference>
<dbReference type="PANTHER" id="PTHR45947:SF3">
    <property type="entry name" value="SULFOQUINOVOSYL TRANSFERASE SQD2"/>
    <property type="match status" value="1"/>
</dbReference>
<dbReference type="EMBL" id="WCLP01000002">
    <property type="protein sequence ID" value="KAB5284232.1"/>
    <property type="molecule type" value="Genomic_DNA"/>
</dbReference>
<gene>
    <name evidence="4" type="ORF">DW889_00460</name>
    <name evidence="3" type="ORF">F9962_00815</name>
</gene>
<dbReference type="EMBL" id="QSGN01000001">
    <property type="protein sequence ID" value="RHB33561.1"/>
    <property type="molecule type" value="Genomic_DNA"/>
</dbReference>
<accession>A0A413VIZ7</accession>
<dbReference type="Pfam" id="PF13439">
    <property type="entry name" value="Glyco_transf_4"/>
    <property type="match status" value="1"/>
</dbReference>
<comment type="caution">
    <text evidence="4">The sequence shown here is derived from an EMBL/GenBank/DDBJ whole genome shotgun (WGS) entry which is preliminary data.</text>
</comment>
<dbReference type="Pfam" id="PF00534">
    <property type="entry name" value="Glycos_transf_1"/>
    <property type="match status" value="1"/>
</dbReference>
<keyword evidence="4" id="KW-0808">Transferase</keyword>
<name>A0A413VIZ7_BACSE</name>
<evidence type="ECO:0000259" key="1">
    <source>
        <dbReference type="Pfam" id="PF00534"/>
    </source>
</evidence>
<evidence type="ECO:0000313" key="4">
    <source>
        <dbReference type="EMBL" id="RHB33561.1"/>
    </source>
</evidence>
<protein>
    <submittedName>
        <fullName evidence="4">Glycosyltransferase family 1 protein</fullName>
    </submittedName>
    <submittedName>
        <fullName evidence="3">Glycosyltransferase family 4 protein</fullName>
    </submittedName>
</protein>
<dbReference type="AlphaFoldDB" id="A0A413VIZ7"/>
<evidence type="ECO:0000259" key="2">
    <source>
        <dbReference type="Pfam" id="PF13439"/>
    </source>
</evidence>
<dbReference type="Proteomes" id="UP000440773">
    <property type="component" value="Unassembled WGS sequence"/>
</dbReference>
<reference evidence="4 5" key="1">
    <citation type="submission" date="2018-08" db="EMBL/GenBank/DDBJ databases">
        <title>A genome reference for cultivated species of the human gut microbiota.</title>
        <authorList>
            <person name="Zou Y."/>
            <person name="Xue W."/>
            <person name="Luo G."/>
        </authorList>
    </citation>
    <scope>NUCLEOTIDE SEQUENCE [LARGE SCALE GENOMIC DNA]</scope>
    <source>
        <strain evidence="4 5">AM40-34</strain>
    </source>
</reference>
<dbReference type="GeneID" id="31796747"/>
<dbReference type="CDD" id="cd03801">
    <property type="entry name" value="GT4_PimA-like"/>
    <property type="match status" value="1"/>
</dbReference>